<dbReference type="PANTHER" id="PTHR41795">
    <property type="entry name" value="EXOPOLYSACCHARIDE SYNTHESIS PROTEIN"/>
    <property type="match status" value="1"/>
</dbReference>
<dbReference type="Pfam" id="PF06055">
    <property type="entry name" value="ExoD"/>
    <property type="match status" value="1"/>
</dbReference>
<dbReference type="PANTHER" id="PTHR41795:SF1">
    <property type="entry name" value="EXOPOLYSACCHARIDE SYNTHESIS PROTEIN"/>
    <property type="match status" value="1"/>
</dbReference>
<organism evidence="2 3">
    <name type="scientific">Bradyrhizobium ottawaense</name>
    <dbReference type="NCBI Taxonomy" id="931866"/>
    <lineage>
        <taxon>Bacteria</taxon>
        <taxon>Pseudomonadati</taxon>
        <taxon>Pseudomonadota</taxon>
        <taxon>Alphaproteobacteria</taxon>
        <taxon>Hyphomicrobiales</taxon>
        <taxon>Nitrobacteraceae</taxon>
        <taxon>Bradyrhizobium</taxon>
    </lineage>
</organism>
<feature type="transmembrane region" description="Helical" evidence="1">
    <location>
        <begin position="178"/>
        <end position="207"/>
    </location>
</feature>
<evidence type="ECO:0000313" key="2">
    <source>
        <dbReference type="EMBL" id="SDI99910.1"/>
    </source>
</evidence>
<keyword evidence="3" id="KW-1185">Reference proteome</keyword>
<dbReference type="Proteomes" id="UP000198803">
    <property type="component" value="Chromosome I"/>
</dbReference>
<dbReference type="InterPro" id="IPR010331">
    <property type="entry name" value="ExoD"/>
</dbReference>
<reference evidence="2 3" key="1">
    <citation type="submission" date="2016-10" db="EMBL/GenBank/DDBJ databases">
        <authorList>
            <person name="Varghese N."/>
            <person name="Submissions S."/>
        </authorList>
    </citation>
    <scope>NUCLEOTIDE SEQUENCE [LARGE SCALE GENOMIC DNA]</scope>
    <source>
        <strain evidence="2 3">GAS524</strain>
    </source>
</reference>
<dbReference type="PIRSF" id="PIRSF033239">
    <property type="entry name" value="ExoD"/>
    <property type="match status" value="1"/>
</dbReference>
<keyword evidence="1" id="KW-0472">Membrane</keyword>
<evidence type="ECO:0000256" key="1">
    <source>
        <dbReference type="SAM" id="Phobius"/>
    </source>
</evidence>
<feature type="transmembrane region" description="Helical" evidence="1">
    <location>
        <begin position="142"/>
        <end position="172"/>
    </location>
</feature>
<keyword evidence="1" id="KW-1133">Transmembrane helix</keyword>
<dbReference type="EMBL" id="LT629693">
    <property type="protein sequence ID" value="SDI99910.1"/>
    <property type="molecule type" value="Genomic_DNA"/>
</dbReference>
<evidence type="ECO:0000313" key="3">
    <source>
        <dbReference type="Proteomes" id="UP000198803"/>
    </source>
</evidence>
<proteinExistence type="predicted"/>
<sequence length="211" mass="22290">MASMLLDDNPSKPSHAYPLPIPVSATLLDLVTNLPGDHFTIEWLLGRLDRRSFGIILLVMSLVAMVPGISMLIGPLLAIPAFEMMLGRSGPSFPRRIAIYPLRAAALTGVVRRALPVVVALEKIVHPRWSIPPRMSKLAAGVAILALSGLFLAPLPLIQIVPALLVALIALAYLEEDGLLLCLALLGAFILLAVATAAVWGAVLGAIHIGG</sequence>
<accession>A0ABY0PV98</accession>
<protein>
    <submittedName>
        <fullName evidence="2">Uncharacterized conserved protein</fullName>
    </submittedName>
</protein>
<gene>
    <name evidence="2" type="ORF">SAMN05444163_4274</name>
</gene>
<name>A0ABY0PV98_9BRAD</name>
<dbReference type="RefSeq" id="WP_079586100.1">
    <property type="nucleotide sequence ID" value="NZ_LT629693.1"/>
</dbReference>
<keyword evidence="1" id="KW-0812">Transmembrane</keyword>
<feature type="transmembrane region" description="Helical" evidence="1">
    <location>
        <begin position="53"/>
        <end position="77"/>
    </location>
</feature>